<evidence type="ECO:0008006" key="4">
    <source>
        <dbReference type="Google" id="ProtNLM"/>
    </source>
</evidence>
<evidence type="ECO:0000313" key="2">
    <source>
        <dbReference type="EMBL" id="GFS20467.1"/>
    </source>
</evidence>
<protein>
    <recommendedName>
        <fullName evidence="4">Secreted protein</fullName>
    </recommendedName>
</protein>
<keyword evidence="1" id="KW-0732">Signal</keyword>
<evidence type="ECO:0000313" key="3">
    <source>
        <dbReference type="Proteomes" id="UP000762676"/>
    </source>
</evidence>
<name>A0AAV4JGA4_9GAST</name>
<dbReference type="AlphaFoldDB" id="A0AAV4JGA4"/>
<dbReference type="EMBL" id="BMAT01003105">
    <property type="protein sequence ID" value="GFS20467.1"/>
    <property type="molecule type" value="Genomic_DNA"/>
</dbReference>
<feature type="chain" id="PRO_5043652080" description="Secreted protein" evidence="1">
    <location>
        <begin position="24"/>
        <end position="121"/>
    </location>
</feature>
<accession>A0AAV4JGA4</accession>
<reference evidence="2 3" key="1">
    <citation type="journal article" date="2021" name="Elife">
        <title>Chloroplast acquisition without the gene transfer in kleptoplastic sea slugs, Plakobranchus ocellatus.</title>
        <authorList>
            <person name="Maeda T."/>
            <person name="Takahashi S."/>
            <person name="Yoshida T."/>
            <person name="Shimamura S."/>
            <person name="Takaki Y."/>
            <person name="Nagai Y."/>
            <person name="Toyoda A."/>
            <person name="Suzuki Y."/>
            <person name="Arimoto A."/>
            <person name="Ishii H."/>
            <person name="Satoh N."/>
            <person name="Nishiyama T."/>
            <person name="Hasebe M."/>
            <person name="Maruyama T."/>
            <person name="Minagawa J."/>
            <person name="Obokata J."/>
            <person name="Shigenobu S."/>
        </authorList>
    </citation>
    <scope>NUCLEOTIDE SEQUENCE [LARGE SCALE GENOMIC DNA]</scope>
</reference>
<organism evidence="2 3">
    <name type="scientific">Elysia marginata</name>
    <dbReference type="NCBI Taxonomy" id="1093978"/>
    <lineage>
        <taxon>Eukaryota</taxon>
        <taxon>Metazoa</taxon>
        <taxon>Spiralia</taxon>
        <taxon>Lophotrochozoa</taxon>
        <taxon>Mollusca</taxon>
        <taxon>Gastropoda</taxon>
        <taxon>Heterobranchia</taxon>
        <taxon>Euthyneura</taxon>
        <taxon>Panpulmonata</taxon>
        <taxon>Sacoglossa</taxon>
        <taxon>Placobranchoidea</taxon>
        <taxon>Plakobranchidae</taxon>
        <taxon>Elysia</taxon>
    </lineage>
</organism>
<keyword evidence="3" id="KW-1185">Reference proteome</keyword>
<proteinExistence type="predicted"/>
<evidence type="ECO:0000256" key="1">
    <source>
        <dbReference type="SAM" id="SignalP"/>
    </source>
</evidence>
<gene>
    <name evidence="2" type="ORF">ElyMa_001571900</name>
</gene>
<dbReference type="Proteomes" id="UP000762676">
    <property type="component" value="Unassembled WGS sequence"/>
</dbReference>
<sequence length="121" mass="14019">MMMMMMMMMMMIMVVVVVVVVWCGGGGVLVVKTMVEGIVLRKDCRRQNATLDAILLIRKSSSQTSVECREDDRSRLALNAFDFEASPDKRQANNFCFWKKRMFDIWVLGMPENLFVMIQHE</sequence>
<comment type="caution">
    <text evidence="2">The sequence shown here is derived from an EMBL/GenBank/DDBJ whole genome shotgun (WGS) entry which is preliminary data.</text>
</comment>
<feature type="signal peptide" evidence="1">
    <location>
        <begin position="1"/>
        <end position="23"/>
    </location>
</feature>